<dbReference type="InterPro" id="IPR010099">
    <property type="entry name" value="SDR39U1"/>
</dbReference>
<evidence type="ECO:0000313" key="4">
    <source>
        <dbReference type="EMBL" id="WCG02417.1"/>
    </source>
</evidence>
<dbReference type="EMBL" id="CP116614">
    <property type="protein sequence ID" value="WCG02417.1"/>
    <property type="molecule type" value="Genomic_DNA"/>
</dbReference>
<accession>A0AAE9X9S7</accession>
<feature type="domain" description="NAD-dependent epimerase/dehydratase" evidence="2">
    <location>
        <begin position="6"/>
        <end position="226"/>
    </location>
</feature>
<dbReference type="Pfam" id="PF08338">
    <property type="entry name" value="DUF1731"/>
    <property type="match status" value="1"/>
</dbReference>
<dbReference type="Gene3D" id="3.40.50.720">
    <property type="entry name" value="NAD(P)-binding Rossmann-like Domain"/>
    <property type="match status" value="1"/>
</dbReference>
<dbReference type="InterPro" id="IPR001509">
    <property type="entry name" value="Epimerase_deHydtase"/>
</dbReference>
<protein>
    <submittedName>
        <fullName evidence="4">TIGR01777 family oxidoreductase</fullName>
    </submittedName>
</protein>
<dbReference type="Proteomes" id="UP001179501">
    <property type="component" value="Chromosome"/>
</dbReference>
<sequence length="308" mass="34436">MQKDVVLITGANGMVARVLSEELVRNGYSIRILTRHKRNENEYEWDVAKRRIEVEALQGVKHIIHLAGAGVADKLWTSERKEVIRSSRIDSARLLLETLKANDIRIATFISASAVGFYGTLTGENIFAENDKNGGDFLSHVCSEWERVGQAFSQEGVSGRTVIMRNGIILAPQGGALVKMVRPVRWFVGAPLGSGKQHMPWIHISDVCGIILHALRNPTVSGIYNVVAPEHVRNAEFMRAIGRSIGRPVFFPSISKWVIYRVFGERASILLEGSRVSAEKIISSGYRFKYVTLEKALTISYDKLKNRF</sequence>
<dbReference type="NCBIfam" id="TIGR01777">
    <property type="entry name" value="yfcH"/>
    <property type="match status" value="1"/>
</dbReference>
<name>A0AAE9X9S7_PORGN</name>
<dbReference type="InterPro" id="IPR036291">
    <property type="entry name" value="NAD(P)-bd_dom_sf"/>
</dbReference>
<proteinExistence type="inferred from homology"/>
<dbReference type="CDD" id="cd05242">
    <property type="entry name" value="SDR_a8"/>
    <property type="match status" value="1"/>
</dbReference>
<dbReference type="InterPro" id="IPR013549">
    <property type="entry name" value="DUF1731"/>
</dbReference>
<feature type="domain" description="DUF1731" evidence="3">
    <location>
        <begin position="256"/>
        <end position="297"/>
    </location>
</feature>
<comment type="similarity">
    <text evidence="1">Belongs to the NAD(P)-dependent epimerase/dehydratase family. SDR39U1 subfamily.</text>
</comment>
<dbReference type="AlphaFoldDB" id="A0AAE9X9S7"/>
<dbReference type="Pfam" id="PF01370">
    <property type="entry name" value="Epimerase"/>
    <property type="match status" value="1"/>
</dbReference>
<evidence type="ECO:0000256" key="1">
    <source>
        <dbReference type="ARBA" id="ARBA00009353"/>
    </source>
</evidence>
<dbReference type="RefSeq" id="WP_077083629.1">
    <property type="nucleotide sequence ID" value="NZ_CP116614.1"/>
</dbReference>
<gene>
    <name evidence="4" type="ORF">NY151_06995</name>
</gene>
<dbReference type="PANTHER" id="PTHR11092">
    <property type="entry name" value="SUGAR NUCLEOTIDE EPIMERASE RELATED"/>
    <property type="match status" value="1"/>
</dbReference>
<evidence type="ECO:0000259" key="2">
    <source>
        <dbReference type="Pfam" id="PF01370"/>
    </source>
</evidence>
<evidence type="ECO:0000313" key="5">
    <source>
        <dbReference type="Proteomes" id="UP001179501"/>
    </source>
</evidence>
<reference evidence="4" key="1">
    <citation type="submission" date="2023-01" db="EMBL/GenBank/DDBJ databases">
        <title>Phages are important unrecognized players in the ecology of the oral pathogen Porphyromonas gingivalis.</title>
        <authorList>
            <person name="Matrishin C.B."/>
            <person name="Kauffman K.M."/>
        </authorList>
    </citation>
    <scope>NUCLEOTIDE SEQUENCE</scope>
    <source>
        <strain evidence="4">ATCC 49417</strain>
    </source>
</reference>
<dbReference type="SUPFAM" id="SSF51735">
    <property type="entry name" value="NAD(P)-binding Rossmann-fold domains"/>
    <property type="match status" value="1"/>
</dbReference>
<organism evidence="4 5">
    <name type="scientific">Porphyromonas gingivalis</name>
    <name type="common">Bacteroides gingivalis</name>
    <dbReference type="NCBI Taxonomy" id="837"/>
    <lineage>
        <taxon>Bacteria</taxon>
        <taxon>Pseudomonadati</taxon>
        <taxon>Bacteroidota</taxon>
        <taxon>Bacteroidia</taxon>
        <taxon>Bacteroidales</taxon>
        <taxon>Porphyromonadaceae</taxon>
        <taxon>Porphyromonas</taxon>
    </lineage>
</organism>
<evidence type="ECO:0000259" key="3">
    <source>
        <dbReference type="Pfam" id="PF08338"/>
    </source>
</evidence>
<dbReference type="PANTHER" id="PTHR11092:SF0">
    <property type="entry name" value="EPIMERASE FAMILY PROTEIN SDR39U1"/>
    <property type="match status" value="1"/>
</dbReference>